<evidence type="ECO:0000313" key="11">
    <source>
        <dbReference type="EMBL" id="QQL48945.1"/>
    </source>
</evidence>
<dbReference type="PANTHER" id="PTHR42878">
    <property type="entry name" value="TWO-COMPONENT HISTIDINE KINASE"/>
    <property type="match status" value="1"/>
</dbReference>
<comment type="catalytic activity">
    <reaction evidence="1">
        <text>ATP + protein L-histidine = ADP + protein N-phospho-L-histidine.</text>
        <dbReference type="EC" id="2.7.13.3"/>
    </reaction>
</comment>
<dbReference type="GO" id="GO:0030295">
    <property type="term" value="F:protein kinase activator activity"/>
    <property type="evidence" value="ECO:0007669"/>
    <property type="project" value="TreeGrafter"/>
</dbReference>
<dbReference type="CDD" id="cd00075">
    <property type="entry name" value="HATPase"/>
    <property type="match status" value="1"/>
</dbReference>
<keyword evidence="7" id="KW-0067">ATP-binding</keyword>
<proteinExistence type="predicted"/>
<keyword evidence="3" id="KW-0597">Phosphoprotein</keyword>
<dbReference type="PRINTS" id="PR00344">
    <property type="entry name" value="BCTRLSENSOR"/>
</dbReference>
<dbReference type="Pfam" id="PF02518">
    <property type="entry name" value="HATPase_c"/>
    <property type="match status" value="1"/>
</dbReference>
<evidence type="ECO:0000256" key="1">
    <source>
        <dbReference type="ARBA" id="ARBA00000085"/>
    </source>
</evidence>
<dbReference type="SMART" id="SM00388">
    <property type="entry name" value="HisKA"/>
    <property type="match status" value="1"/>
</dbReference>
<dbReference type="InterPro" id="IPR004358">
    <property type="entry name" value="Sig_transdc_His_kin-like_C"/>
</dbReference>
<organism evidence="11 12">
    <name type="scientific">Mucilaginibacter ginkgonis</name>
    <dbReference type="NCBI Taxonomy" id="2682091"/>
    <lineage>
        <taxon>Bacteria</taxon>
        <taxon>Pseudomonadati</taxon>
        <taxon>Bacteroidota</taxon>
        <taxon>Sphingobacteriia</taxon>
        <taxon>Sphingobacteriales</taxon>
        <taxon>Sphingobacteriaceae</taxon>
        <taxon>Mucilaginibacter</taxon>
    </lineage>
</organism>
<feature type="transmembrane region" description="Helical" evidence="9">
    <location>
        <begin position="21"/>
        <end position="41"/>
    </location>
</feature>
<keyword evidence="12" id="KW-1185">Reference proteome</keyword>
<dbReference type="SUPFAM" id="SSF47384">
    <property type="entry name" value="Homodimeric domain of signal transducing histidine kinase"/>
    <property type="match status" value="1"/>
</dbReference>
<accession>A0A6I4I4K9</accession>
<protein>
    <recommendedName>
        <fullName evidence="2">histidine kinase</fullName>
        <ecNumber evidence="2">2.7.13.3</ecNumber>
    </recommendedName>
</protein>
<dbReference type="Gene3D" id="1.10.287.130">
    <property type="match status" value="1"/>
</dbReference>
<evidence type="ECO:0000256" key="8">
    <source>
        <dbReference type="ARBA" id="ARBA00023012"/>
    </source>
</evidence>
<dbReference type="EMBL" id="CP066775">
    <property type="protein sequence ID" value="QQL48945.1"/>
    <property type="molecule type" value="Genomic_DNA"/>
</dbReference>
<dbReference type="EC" id="2.7.13.3" evidence="2"/>
<keyword evidence="9" id="KW-1133">Transmembrane helix</keyword>
<keyword evidence="6 11" id="KW-0418">Kinase</keyword>
<evidence type="ECO:0000256" key="7">
    <source>
        <dbReference type="ARBA" id="ARBA00022840"/>
    </source>
</evidence>
<dbReference type="AlphaFoldDB" id="A0A6I4I4K9"/>
<evidence type="ECO:0000256" key="2">
    <source>
        <dbReference type="ARBA" id="ARBA00012438"/>
    </source>
</evidence>
<feature type="domain" description="Histidine kinase" evidence="10">
    <location>
        <begin position="226"/>
        <end position="440"/>
    </location>
</feature>
<dbReference type="InterPro" id="IPR036097">
    <property type="entry name" value="HisK_dim/P_sf"/>
</dbReference>
<evidence type="ECO:0000313" key="12">
    <source>
        <dbReference type="Proteomes" id="UP000429232"/>
    </source>
</evidence>
<dbReference type="GO" id="GO:0005524">
    <property type="term" value="F:ATP binding"/>
    <property type="evidence" value="ECO:0007669"/>
    <property type="project" value="UniProtKB-KW"/>
</dbReference>
<dbReference type="InterPro" id="IPR003661">
    <property type="entry name" value="HisK_dim/P_dom"/>
</dbReference>
<dbReference type="SUPFAM" id="SSF55874">
    <property type="entry name" value="ATPase domain of HSP90 chaperone/DNA topoisomerase II/histidine kinase"/>
    <property type="match status" value="1"/>
</dbReference>
<keyword evidence="5" id="KW-0547">Nucleotide-binding</keyword>
<feature type="transmembrane region" description="Helical" evidence="9">
    <location>
        <begin position="106"/>
        <end position="121"/>
    </location>
</feature>
<feature type="transmembrane region" description="Helical" evidence="9">
    <location>
        <begin position="128"/>
        <end position="144"/>
    </location>
</feature>
<dbReference type="InterPro" id="IPR050351">
    <property type="entry name" value="BphY/WalK/GraS-like"/>
</dbReference>
<evidence type="ECO:0000259" key="10">
    <source>
        <dbReference type="PROSITE" id="PS50109"/>
    </source>
</evidence>
<dbReference type="InterPro" id="IPR003594">
    <property type="entry name" value="HATPase_dom"/>
</dbReference>
<evidence type="ECO:0000256" key="4">
    <source>
        <dbReference type="ARBA" id="ARBA00022679"/>
    </source>
</evidence>
<keyword evidence="4" id="KW-0808">Transferase</keyword>
<dbReference type="PROSITE" id="PS50109">
    <property type="entry name" value="HIS_KIN"/>
    <property type="match status" value="1"/>
</dbReference>
<feature type="transmembrane region" description="Helical" evidence="9">
    <location>
        <begin position="47"/>
        <end position="68"/>
    </location>
</feature>
<dbReference type="GO" id="GO:0000155">
    <property type="term" value="F:phosphorelay sensor kinase activity"/>
    <property type="evidence" value="ECO:0007669"/>
    <property type="project" value="InterPro"/>
</dbReference>
<evidence type="ECO:0000256" key="3">
    <source>
        <dbReference type="ARBA" id="ARBA00022553"/>
    </source>
</evidence>
<keyword evidence="9" id="KW-0812">Transmembrane</keyword>
<dbReference type="PANTHER" id="PTHR42878:SF7">
    <property type="entry name" value="SENSOR HISTIDINE KINASE GLRK"/>
    <property type="match status" value="1"/>
</dbReference>
<name>A0A6I4I4K9_9SPHI</name>
<dbReference type="SMART" id="SM00387">
    <property type="entry name" value="HATPase_c"/>
    <property type="match status" value="1"/>
</dbReference>
<keyword evidence="8" id="KW-0902">Two-component regulatory system</keyword>
<feature type="transmembrane region" description="Helical" evidence="9">
    <location>
        <begin position="80"/>
        <end position="100"/>
    </location>
</feature>
<gene>
    <name evidence="11" type="ORF">GO620_012245</name>
</gene>
<dbReference type="RefSeq" id="WP_157525645.1">
    <property type="nucleotide sequence ID" value="NZ_CP066775.1"/>
</dbReference>
<dbReference type="KEGG" id="mgik:GO620_012245"/>
<dbReference type="InterPro" id="IPR005467">
    <property type="entry name" value="His_kinase_dom"/>
</dbReference>
<dbReference type="Gene3D" id="3.30.565.10">
    <property type="entry name" value="Histidine kinase-like ATPase, C-terminal domain"/>
    <property type="match status" value="1"/>
</dbReference>
<dbReference type="CDD" id="cd00082">
    <property type="entry name" value="HisKA"/>
    <property type="match status" value="1"/>
</dbReference>
<evidence type="ECO:0000256" key="9">
    <source>
        <dbReference type="SAM" id="Phobius"/>
    </source>
</evidence>
<sequence>MVNKLKAIWPRLVGNSDDFSLESRIFHSITVALMVLAVFYIPYNFFVGMYIASFSALVMTAFFLFEYYNSRFKGVKHNSVLFGVTGIVLFSVNYFANSGISGSTDIIWPAYLLLVLAIAPYKHQLTWLIIYILAFMALHVVAYYNPQWVRHPFTAGQGELVDRITAFPMPVITIFIVIKYIRKKYNKERAAVAEKALALEIQNEQISHQKQQIEKSDAEKNKLMSIISHDMRAPLFNIQSYLEILTESDIEPSQRAAIEHDLLAATNGATDMLTNLLQWSKSQMQGSEVHLATLILSDALKNTHELCQMQAIKKSISFNFQIDPAITVIADADMLELVIRNLVNNAIKFTPAGGAIAVNATVGNGECKITVSDNGKGIDYDKQQNLFSLSAEPGYGTNNEKGVGLGLTLCKEFIERQNGRISFESTPGKGSGFFVFVPMG</sequence>
<dbReference type="GO" id="GO:0007234">
    <property type="term" value="P:osmosensory signaling via phosphorelay pathway"/>
    <property type="evidence" value="ECO:0007669"/>
    <property type="project" value="TreeGrafter"/>
</dbReference>
<feature type="transmembrane region" description="Helical" evidence="9">
    <location>
        <begin position="164"/>
        <end position="181"/>
    </location>
</feature>
<dbReference type="Pfam" id="PF00512">
    <property type="entry name" value="HisKA"/>
    <property type="match status" value="1"/>
</dbReference>
<evidence type="ECO:0000256" key="5">
    <source>
        <dbReference type="ARBA" id="ARBA00022741"/>
    </source>
</evidence>
<evidence type="ECO:0000256" key="6">
    <source>
        <dbReference type="ARBA" id="ARBA00022777"/>
    </source>
</evidence>
<keyword evidence="9" id="KW-0472">Membrane</keyword>
<dbReference type="InterPro" id="IPR036890">
    <property type="entry name" value="HATPase_C_sf"/>
</dbReference>
<reference evidence="11 12" key="1">
    <citation type="submission" date="2020-12" db="EMBL/GenBank/DDBJ databases">
        <title>HMF7856_wgs.fasta genome submission.</title>
        <authorList>
            <person name="Kang H."/>
            <person name="Kim H."/>
            <person name="Joh K."/>
        </authorList>
    </citation>
    <scope>NUCLEOTIDE SEQUENCE [LARGE SCALE GENOMIC DNA]</scope>
    <source>
        <strain evidence="11 12">HMF7856</strain>
    </source>
</reference>
<dbReference type="GO" id="GO:0000156">
    <property type="term" value="F:phosphorelay response regulator activity"/>
    <property type="evidence" value="ECO:0007669"/>
    <property type="project" value="TreeGrafter"/>
</dbReference>
<dbReference type="Proteomes" id="UP000429232">
    <property type="component" value="Chromosome"/>
</dbReference>